<sequence>MKNKKVKLMINDYLTKKQLSRTKIMEIPEENKIIVSIKNSSQEHLNVEVYEQMLLVISLLQSYNLKFSISHQYKNDKKGIQHIDITYQDMDN</sequence>
<evidence type="ECO:0000313" key="1">
    <source>
        <dbReference type="EMBL" id="TDM12460.1"/>
    </source>
</evidence>
<keyword evidence="2" id="KW-1185">Reference proteome</keyword>
<comment type="caution">
    <text evidence="1">The sequence shown here is derived from an EMBL/GenBank/DDBJ whole genome shotgun (WGS) entry which is preliminary data.</text>
</comment>
<accession>A0A4R6BW77</accession>
<dbReference type="EMBL" id="SCWF01000016">
    <property type="protein sequence ID" value="TDM12460.1"/>
    <property type="molecule type" value="Genomic_DNA"/>
</dbReference>
<proteinExistence type="predicted"/>
<dbReference type="AlphaFoldDB" id="A0A4R6BW77"/>
<organism evidence="1 2">
    <name type="scientific">Macrococcus bovicus</name>
    <dbReference type="NCBI Taxonomy" id="69968"/>
    <lineage>
        <taxon>Bacteria</taxon>
        <taxon>Bacillati</taxon>
        <taxon>Bacillota</taxon>
        <taxon>Bacilli</taxon>
        <taxon>Bacillales</taxon>
        <taxon>Staphylococcaceae</taxon>
        <taxon>Macrococcus</taxon>
    </lineage>
</organism>
<protein>
    <submittedName>
        <fullName evidence="1">Uncharacterized protein</fullName>
    </submittedName>
</protein>
<evidence type="ECO:0000313" key="2">
    <source>
        <dbReference type="Proteomes" id="UP000294843"/>
    </source>
</evidence>
<reference evidence="1 2" key="1">
    <citation type="submission" date="2019-01" db="EMBL/GenBank/DDBJ databases">
        <title>Draft genome sequences of the type strains of six Macrococcus species.</title>
        <authorList>
            <person name="Mazhar S."/>
            <person name="Altermann E."/>
            <person name="Hill C."/>
            <person name="Mcauliffe O."/>
        </authorList>
    </citation>
    <scope>NUCLEOTIDE SEQUENCE [LARGE SCALE GENOMIC DNA]</scope>
    <source>
        <strain evidence="1 2">ATCC 51825</strain>
    </source>
</reference>
<dbReference type="RefSeq" id="WP_133452576.1">
    <property type="nucleotide sequence ID" value="NZ_SCWF01000016.1"/>
</dbReference>
<dbReference type="Proteomes" id="UP000294843">
    <property type="component" value="Unassembled WGS sequence"/>
</dbReference>
<gene>
    <name evidence="1" type="ORF">ERX55_10660</name>
</gene>
<name>A0A4R6BW77_9STAP</name>